<dbReference type="InterPro" id="IPR000421">
    <property type="entry name" value="FA58C"/>
</dbReference>
<dbReference type="PROSITE" id="PS50022">
    <property type="entry name" value="FA58C_3"/>
    <property type="match status" value="1"/>
</dbReference>
<feature type="transmembrane region" description="Helical" evidence="2">
    <location>
        <begin position="326"/>
        <end position="352"/>
    </location>
</feature>
<keyword evidence="5" id="KW-1185">Reference proteome</keyword>
<organism evidence="4 5">
    <name type="scientific">Streptacidiphilus pinicola</name>
    <dbReference type="NCBI Taxonomy" id="2219663"/>
    <lineage>
        <taxon>Bacteria</taxon>
        <taxon>Bacillati</taxon>
        <taxon>Actinomycetota</taxon>
        <taxon>Actinomycetes</taxon>
        <taxon>Kitasatosporales</taxon>
        <taxon>Streptomycetaceae</taxon>
        <taxon>Streptacidiphilus</taxon>
    </lineage>
</organism>
<dbReference type="GO" id="GO:0016740">
    <property type="term" value="F:transferase activity"/>
    <property type="evidence" value="ECO:0007669"/>
    <property type="project" value="InterPro"/>
</dbReference>
<feature type="compositionally biased region" description="Low complexity" evidence="1">
    <location>
        <begin position="1474"/>
        <end position="1489"/>
    </location>
</feature>
<accession>A0A2X0IK17</accession>
<keyword evidence="2" id="KW-0472">Membrane</keyword>
<feature type="transmembrane region" description="Helical" evidence="2">
    <location>
        <begin position="1399"/>
        <end position="1421"/>
    </location>
</feature>
<keyword evidence="2" id="KW-0812">Transmembrane</keyword>
<dbReference type="OrthoDB" id="5242711at2"/>
<evidence type="ECO:0000259" key="3">
    <source>
        <dbReference type="PROSITE" id="PS50022"/>
    </source>
</evidence>
<feature type="transmembrane region" description="Helical" evidence="2">
    <location>
        <begin position="258"/>
        <end position="275"/>
    </location>
</feature>
<dbReference type="EMBL" id="QKYN01000080">
    <property type="protein sequence ID" value="RAG83731.1"/>
    <property type="molecule type" value="Genomic_DNA"/>
</dbReference>
<protein>
    <submittedName>
        <fullName evidence="4">DUF3367 domain-containing protein</fullName>
    </submittedName>
</protein>
<feature type="compositionally biased region" description="Low complexity" evidence="1">
    <location>
        <begin position="1443"/>
        <end position="1458"/>
    </location>
</feature>
<dbReference type="InterPro" id="IPR008979">
    <property type="entry name" value="Galactose-bd-like_sf"/>
</dbReference>
<feature type="compositionally biased region" description="Low complexity" evidence="1">
    <location>
        <begin position="18"/>
        <end position="36"/>
    </location>
</feature>
<evidence type="ECO:0000313" key="4">
    <source>
        <dbReference type="EMBL" id="RAG83731.1"/>
    </source>
</evidence>
<feature type="region of interest" description="Disordered" evidence="1">
    <location>
        <begin position="718"/>
        <end position="738"/>
    </location>
</feature>
<evidence type="ECO:0000256" key="1">
    <source>
        <dbReference type="SAM" id="MobiDB-lite"/>
    </source>
</evidence>
<feature type="region of interest" description="Disordered" evidence="1">
    <location>
        <begin position="651"/>
        <end position="673"/>
    </location>
</feature>
<feature type="transmembrane region" description="Helical" evidence="2">
    <location>
        <begin position="406"/>
        <end position="423"/>
    </location>
</feature>
<feature type="transmembrane region" description="Helical" evidence="2">
    <location>
        <begin position="1287"/>
        <end position="1309"/>
    </location>
</feature>
<gene>
    <name evidence="4" type="ORF">DN069_20770</name>
</gene>
<feature type="transmembrane region" description="Helical" evidence="2">
    <location>
        <begin position="364"/>
        <end position="386"/>
    </location>
</feature>
<feature type="region of interest" description="Disordered" evidence="1">
    <location>
        <begin position="1"/>
        <end position="36"/>
    </location>
</feature>
<feature type="domain" description="F5/8 type C" evidence="3">
    <location>
        <begin position="747"/>
        <end position="813"/>
    </location>
</feature>
<reference evidence="4 5" key="1">
    <citation type="submission" date="2018-06" db="EMBL/GenBank/DDBJ databases">
        <title>Streptacidiphilus pinicola sp. nov., isolated from pine grove soil.</title>
        <authorList>
            <person name="Roh S.G."/>
            <person name="Park S."/>
            <person name="Kim M.-K."/>
            <person name="Yun B.-R."/>
            <person name="Park J."/>
            <person name="Kim M.J."/>
            <person name="Kim Y.S."/>
            <person name="Kim S.B."/>
        </authorList>
    </citation>
    <scope>NUCLEOTIDE SEQUENCE [LARGE SCALE GENOMIC DNA]</scope>
    <source>
        <strain evidence="4 5">MMS16-CNU450</strain>
    </source>
</reference>
<feature type="transmembrane region" description="Helical" evidence="2">
    <location>
        <begin position="55"/>
        <end position="77"/>
    </location>
</feature>
<comment type="caution">
    <text evidence="4">The sequence shown here is derived from an EMBL/GenBank/DDBJ whole genome shotgun (WGS) entry which is preliminary data.</text>
</comment>
<evidence type="ECO:0000313" key="5">
    <source>
        <dbReference type="Proteomes" id="UP000248889"/>
    </source>
</evidence>
<feature type="transmembrane region" description="Helical" evidence="2">
    <location>
        <begin position="1368"/>
        <end position="1387"/>
    </location>
</feature>
<keyword evidence="2" id="KW-1133">Transmembrane helix</keyword>
<dbReference type="SUPFAM" id="SSF49785">
    <property type="entry name" value="Galactose-binding domain-like"/>
    <property type="match status" value="1"/>
</dbReference>
<evidence type="ECO:0000256" key="2">
    <source>
        <dbReference type="SAM" id="Phobius"/>
    </source>
</evidence>
<proteinExistence type="predicted"/>
<name>A0A2X0IK17_9ACTN</name>
<dbReference type="Proteomes" id="UP000248889">
    <property type="component" value="Unassembled WGS sequence"/>
</dbReference>
<feature type="transmembrane region" description="Helical" evidence="2">
    <location>
        <begin position="1330"/>
        <end position="1362"/>
    </location>
</feature>
<feature type="transmembrane region" description="Helical" evidence="2">
    <location>
        <begin position="432"/>
        <end position="453"/>
    </location>
</feature>
<feature type="compositionally biased region" description="Polar residues" evidence="1">
    <location>
        <begin position="1"/>
        <end position="16"/>
    </location>
</feature>
<feature type="transmembrane region" description="Helical" evidence="2">
    <location>
        <begin position="220"/>
        <end position="246"/>
    </location>
</feature>
<feature type="transmembrane region" description="Helical" evidence="2">
    <location>
        <begin position="167"/>
        <end position="200"/>
    </location>
</feature>
<dbReference type="InterPro" id="IPR021798">
    <property type="entry name" value="AftD_N"/>
</dbReference>
<feature type="transmembrane region" description="Helical" evidence="2">
    <location>
        <begin position="138"/>
        <end position="155"/>
    </location>
</feature>
<dbReference type="Gene3D" id="2.60.120.260">
    <property type="entry name" value="Galactose-binding domain-like"/>
    <property type="match status" value="1"/>
</dbReference>
<feature type="region of interest" description="Disordered" evidence="1">
    <location>
        <begin position="1427"/>
        <end position="1522"/>
    </location>
</feature>
<sequence>MRGGSAVTTAQVSSPVTAGDPAAAAPEPGRAGPRGPRLRQWFLGPRAGGGASGRWLVGLWALALIGLLLEAPGRIVFDTKADVVLAPGRFLGQLAHLWSSQGGFGGLQDQAIGYAFPMGPFYLVAEWLGLPPWITERLWMSLIVAAAFWGAVRLAERLRVGTPASRLTGALAYALWPTLTALVGSTSAAVLPMALLPWVVVPLVDGTREDASPLRAAVRSSLAVLLMGGVNAVSVLAVLPAPLLYLLTRQWTGRSRRLLGWWMLAVLLVTAWWWLPLLLLGRYGFDFLPYIESPHTTASTMAATEALRGTGNWLDYLDFGTPALNAGWVLATTGWAVAGSAALAALGLGGLARRDLPEARWLRWTLGCGAVATMAVYGGTLGGPLHNQLQSFLSGPGEAFHSVYKFQPLLALPLVLGLAHLLGRAFAAPRKILVPVTAFVLTAALLGCAVPYLTARTLQGGSFKSVPDYWKQTAAYLADNGGGGRSLLEPAASHGDYSWGSTTDDALQPYAQSPWAERTLVPDGGAGVQLYLDAAEQAMATGTDQPGLAAYLARAGVRYVVLRHDLDPAQFDYTDPTAYRETLLQSGFHLATSFGPVIPPTPLRGDTPLQVAALDYGYPAVEVFEADATPLQPETPFSVLPASGALRLSGGPESLLQLSGPPDGSGGGLADGRAALLSGQSATTGGSAPAGSPLVVTDGLRRTDTSFGLVRDNVSYTYTATGTNPSDRADGSGGKAPRQLRLPFDVTGHQTTAVIDGAASVTASSYGSWLLQSPQYDPVNAFDGDPATAWTEGDPSSPVGQWLRIDFANPVDLPSSLQVQLLADSPLRPMISRLTVRTDHGSVTDDLSGTGSAQDLAVPAGSTRSLTLTIAAAHGAVPGGLGAGISEVAVPGVQVTRYLAAPHDAATNGTGGVAFAFHRTVGATGLLGPQSAETSMARQFTLDAPDTFDTQLSAMPVPGPALDTLIHKLAPGSGLTVTGSPAIANLPQFQASNLVQATSFDGWIAAPGTTPQLSYSWKGQRTLTELDLQPAGGLSAAPLTVQLSSPAGDRTADVGADGKVAFAALRTDRVTVTFPRIQQVDTYEPITGSEVPLTLGLAKASFPALGDLQQKQADPTTPFNLPCGQGPQLSIDGQTYPTSASGSLGALLSQQPVVVTLCSTGGRLALPAGTHRLDAPGDAPGASLALTDATIVGASERAAITASETAPGTPVRTTGAWSWSQENRSVTVAAGPAPAYLEVHENAAPGWSASLDGQTLQAVTLDGWQQGFLVPAGAGGVVHLTYTPQSWYVVALSVGGFLLLLVLAAAVWAGRRERSGGALAAVTERPAPGWIAGPLVGAAVLALVGGPMAGVVVVLAAVWWWRPAWTRIVAPAVAVAAMTAAGVIAAVDVQQGLTPGQGAFGPAAQACALTALAAALAAWTLPQRARAAGSAQPEAPAPPAHVPTPAAHPAASPESGPPTLVEPTPLLGHIPYQGNAPDAGAGNPASAAARDPRLSHQAQQPSGAPAPESSDGGPPAGGEVGA</sequence>
<dbReference type="Pfam" id="PF11847">
    <property type="entry name" value="GT-C_AftD"/>
    <property type="match status" value="1"/>
</dbReference>